<keyword evidence="3" id="KW-1185">Reference proteome</keyword>
<organism evidence="2 3">
    <name type="scientific">Crepidotus variabilis</name>
    <dbReference type="NCBI Taxonomy" id="179855"/>
    <lineage>
        <taxon>Eukaryota</taxon>
        <taxon>Fungi</taxon>
        <taxon>Dikarya</taxon>
        <taxon>Basidiomycota</taxon>
        <taxon>Agaricomycotina</taxon>
        <taxon>Agaricomycetes</taxon>
        <taxon>Agaricomycetidae</taxon>
        <taxon>Agaricales</taxon>
        <taxon>Agaricineae</taxon>
        <taxon>Crepidotaceae</taxon>
        <taxon>Crepidotus</taxon>
    </lineage>
</organism>
<dbReference type="SUPFAM" id="SSF52047">
    <property type="entry name" value="RNI-like"/>
    <property type="match status" value="1"/>
</dbReference>
<gene>
    <name evidence="2" type="ORF">CPB83DRAFT_858930</name>
</gene>
<evidence type="ECO:0000313" key="3">
    <source>
        <dbReference type="Proteomes" id="UP000807306"/>
    </source>
</evidence>
<name>A0A9P6EB38_9AGAR</name>
<evidence type="ECO:0000256" key="1">
    <source>
        <dbReference type="SAM" id="Coils"/>
    </source>
</evidence>
<evidence type="ECO:0000313" key="2">
    <source>
        <dbReference type="EMBL" id="KAF9525817.1"/>
    </source>
</evidence>
<keyword evidence="1" id="KW-0175">Coiled coil</keyword>
<evidence type="ECO:0008006" key="4">
    <source>
        <dbReference type="Google" id="ProtNLM"/>
    </source>
</evidence>
<dbReference type="EMBL" id="MU157879">
    <property type="protein sequence ID" value="KAF9525817.1"/>
    <property type="molecule type" value="Genomic_DNA"/>
</dbReference>
<reference evidence="2" key="1">
    <citation type="submission" date="2020-11" db="EMBL/GenBank/DDBJ databases">
        <authorList>
            <consortium name="DOE Joint Genome Institute"/>
            <person name="Ahrendt S."/>
            <person name="Riley R."/>
            <person name="Andreopoulos W."/>
            <person name="Labutti K."/>
            <person name="Pangilinan J."/>
            <person name="Ruiz-Duenas F.J."/>
            <person name="Barrasa J.M."/>
            <person name="Sanchez-Garcia M."/>
            <person name="Camarero S."/>
            <person name="Miyauchi S."/>
            <person name="Serrano A."/>
            <person name="Linde D."/>
            <person name="Babiker R."/>
            <person name="Drula E."/>
            <person name="Ayuso-Fernandez I."/>
            <person name="Pacheco R."/>
            <person name="Padilla G."/>
            <person name="Ferreira P."/>
            <person name="Barriuso J."/>
            <person name="Kellner H."/>
            <person name="Castanera R."/>
            <person name="Alfaro M."/>
            <person name="Ramirez L."/>
            <person name="Pisabarro A.G."/>
            <person name="Kuo A."/>
            <person name="Tritt A."/>
            <person name="Lipzen A."/>
            <person name="He G."/>
            <person name="Yan M."/>
            <person name="Ng V."/>
            <person name="Cullen D."/>
            <person name="Martin F."/>
            <person name="Rosso M.-N."/>
            <person name="Henrissat B."/>
            <person name="Hibbett D."/>
            <person name="Martinez A.T."/>
            <person name="Grigoriev I.V."/>
        </authorList>
    </citation>
    <scope>NUCLEOTIDE SEQUENCE</scope>
    <source>
        <strain evidence="2">CBS 506.95</strain>
    </source>
</reference>
<dbReference type="InterPro" id="IPR036047">
    <property type="entry name" value="F-box-like_dom_sf"/>
</dbReference>
<dbReference type="OrthoDB" id="2930838at2759"/>
<feature type="coiled-coil region" evidence="1">
    <location>
        <begin position="36"/>
        <end position="67"/>
    </location>
</feature>
<accession>A0A9P6EB38</accession>
<protein>
    <recommendedName>
        <fullName evidence="4">F-box domain-containing protein</fullName>
    </recommendedName>
</protein>
<dbReference type="AlphaFoldDB" id="A0A9P6EB38"/>
<dbReference type="Gene3D" id="1.20.1280.50">
    <property type="match status" value="1"/>
</dbReference>
<comment type="caution">
    <text evidence="2">The sequence shown here is derived from an EMBL/GenBank/DDBJ whole genome shotgun (WGS) entry which is preliminary data.</text>
</comment>
<proteinExistence type="predicted"/>
<feature type="non-terminal residue" evidence="2">
    <location>
        <position position="1"/>
    </location>
</feature>
<dbReference type="SUPFAM" id="SSF81383">
    <property type="entry name" value="F-box domain"/>
    <property type="match status" value="1"/>
</dbReference>
<sequence length="531" mass="59997">MLSMSASVSDDSSRCVQGENICLKFRKELCTACTRLSESTTKIAQAKEVLENLYEEHEKLKAEAKSRHTFPINHLPYEVASRIFGHCMRPLPTLSNYNDNNAWCDNGHSDFLQYKLGAVCRRWRNVVWGDPHLWNVICLRLNTATPKSLVVEFGHWLSRAGQLPLYIHIHWGGELDYPNGIKRTLVQAVMEPVTQVLNTVASRFEILFLHIPGYWVSQLHNGPLNSNRSSSLKGLTLEPCQFQGARKHVARINLGATPNLRHLVVSAYYLSNLKIDWSRITHFGGEHLTVEECFDILRCAPLLEQCRFTSVMSSEDSPPTNLILPNLKVLELQRASETLYLSITSPNLQKLLLSKATSWEVCMELVTRSGCSLKVVSLIDMPHDFNDDLIQFLSLTPCLHDLHLTNTVSPQFLAIFNATMFWRKNDDPPTLLPELQCLMYKGSGKNDILPSIISHFVPTIPRFKQANRRPLTQISFDVPGKPHYGQDRPIASLSLQNVKQIIDALRSGIKVVVKANGYDLLAHSMACYGMV</sequence>
<dbReference type="Proteomes" id="UP000807306">
    <property type="component" value="Unassembled WGS sequence"/>
</dbReference>